<accession>A0A068NYU9</accession>
<dbReference type="eggNOG" id="COG0614">
    <property type="taxonomic scope" value="Bacteria"/>
</dbReference>
<dbReference type="Proteomes" id="UP000027982">
    <property type="component" value="Chromosome"/>
</dbReference>
<reference evidence="3 4" key="1">
    <citation type="journal article" date="2014" name="PLoS ONE">
        <title>The first complete genome sequence of the class fimbriimonadia in the phylum armatimonadetes.</title>
        <authorList>
            <person name="Hu Z.Y."/>
            <person name="Wang Y.Z."/>
            <person name="Im W.T."/>
            <person name="Wang S.Y."/>
            <person name="Zhao G.P."/>
            <person name="Zheng H.J."/>
            <person name="Quan Z.X."/>
        </authorList>
    </citation>
    <scope>NUCLEOTIDE SEQUENCE [LARGE SCALE GENOMIC DNA]</scope>
    <source>
        <strain evidence="3">Gsoil 348</strain>
    </source>
</reference>
<feature type="chain" id="PRO_5001654041" evidence="1">
    <location>
        <begin position="24"/>
        <end position="392"/>
    </location>
</feature>
<dbReference type="Pfam" id="PF07833">
    <property type="entry name" value="Cu_amine_oxidN1"/>
    <property type="match status" value="1"/>
</dbReference>
<dbReference type="Gene3D" id="3.30.457.10">
    <property type="entry name" value="Copper amine oxidase-like, N-terminal domain"/>
    <property type="match status" value="1"/>
</dbReference>
<dbReference type="HOGENOM" id="CLU_703485_0_0_0"/>
<gene>
    <name evidence="3" type="ORF">OP10G_4086</name>
</gene>
<keyword evidence="1" id="KW-0732">Signal</keyword>
<proteinExistence type="predicted"/>
<evidence type="ECO:0000256" key="1">
    <source>
        <dbReference type="SAM" id="SignalP"/>
    </source>
</evidence>
<organism evidence="3 4">
    <name type="scientific">Fimbriimonas ginsengisoli Gsoil 348</name>
    <dbReference type="NCBI Taxonomy" id="661478"/>
    <lineage>
        <taxon>Bacteria</taxon>
        <taxon>Bacillati</taxon>
        <taxon>Armatimonadota</taxon>
        <taxon>Fimbriimonadia</taxon>
        <taxon>Fimbriimonadales</taxon>
        <taxon>Fimbriimonadaceae</taxon>
        <taxon>Fimbriimonas</taxon>
    </lineage>
</organism>
<dbReference type="InterPro" id="IPR012854">
    <property type="entry name" value="Cu_amine_oxidase-like_N"/>
</dbReference>
<name>A0A068NYU9_FIMGI</name>
<keyword evidence="4" id="KW-1185">Reference proteome</keyword>
<sequence length="392" mass="42250">MTNKIHKGAALAAIVMIASVAGAQGISVTVDGQPVNFNGASPRSVNGRVLVPLRGVFEEMGAYVQWRPNSRSVVATRGDSDVRLRIGDRTATVDGHEVTLDVPAMIINGATMVPIRFLSESLGAEVRWREAERLVMIQTSGEGRGQSIDQTPRTWTDRQGRLRDAQGRWQDANGRWHMPRGRWQDSNGNWHGVSNGNINDGSYGRAQTIARDTVLPVTLDTPLSSDGSLRGDKFTATVRSTGDDYYGMLPEGTKVEGRVLTARPRSGNDPGLLELDFRRIRLPNGSSYPINGNLISLDANGVVRDDSGRIRATGSSRDNRTVYAGYGAGAGLLVGLLTKKPLEGTILGGVLGYVAGQVQKDRGNPSNVRLDPGTQFGVRLTNDVTVRLPDNP</sequence>
<dbReference type="OrthoDB" id="9813368at2"/>
<evidence type="ECO:0000313" key="4">
    <source>
        <dbReference type="Proteomes" id="UP000027982"/>
    </source>
</evidence>
<protein>
    <submittedName>
        <fullName evidence="3">Copper amine oxidase domain protein</fullName>
    </submittedName>
</protein>
<dbReference type="KEGG" id="fgi:OP10G_4086"/>
<dbReference type="SUPFAM" id="SSF55383">
    <property type="entry name" value="Copper amine oxidase, domain N"/>
    <property type="match status" value="1"/>
</dbReference>
<evidence type="ECO:0000259" key="2">
    <source>
        <dbReference type="Pfam" id="PF07833"/>
    </source>
</evidence>
<dbReference type="AlphaFoldDB" id="A0A068NYU9"/>
<feature type="signal peptide" evidence="1">
    <location>
        <begin position="1"/>
        <end position="23"/>
    </location>
</feature>
<evidence type="ECO:0000313" key="3">
    <source>
        <dbReference type="EMBL" id="AIE87454.1"/>
    </source>
</evidence>
<dbReference type="EMBL" id="CP007139">
    <property type="protein sequence ID" value="AIE87454.1"/>
    <property type="molecule type" value="Genomic_DNA"/>
</dbReference>
<dbReference type="InterPro" id="IPR036582">
    <property type="entry name" value="Mao_N_sf"/>
</dbReference>
<dbReference type="STRING" id="661478.OP10G_4086"/>
<dbReference type="RefSeq" id="WP_025228650.1">
    <property type="nucleotide sequence ID" value="NZ_CP007139.1"/>
</dbReference>
<feature type="domain" description="Copper amine oxidase-like N-terminal" evidence="2">
    <location>
        <begin position="29"/>
        <end position="137"/>
    </location>
</feature>